<reference evidence="1" key="1">
    <citation type="submission" date="2019-08" db="EMBL/GenBank/DDBJ databases">
        <authorList>
            <person name="Kucharzyk K."/>
            <person name="Murdoch R.W."/>
            <person name="Higgins S."/>
            <person name="Loffler F."/>
        </authorList>
    </citation>
    <scope>NUCLEOTIDE SEQUENCE</scope>
</reference>
<name>A0A645ELS4_9ZZZZ</name>
<dbReference type="AlphaFoldDB" id="A0A645ELS4"/>
<sequence length="80" mass="9259">MKRGSNIDLPFHISRGKIFLPFLVPVFVFQLSLNDAYMAVGEHVFYHHTKRLFFVIFFRDVAMQQGSVFPEAVEAESEHA</sequence>
<proteinExistence type="predicted"/>
<protein>
    <submittedName>
        <fullName evidence="1">Uncharacterized protein</fullName>
    </submittedName>
</protein>
<accession>A0A645ELS4</accession>
<gene>
    <name evidence="1" type="ORF">SDC9_150186</name>
</gene>
<evidence type="ECO:0000313" key="1">
    <source>
        <dbReference type="EMBL" id="MPN02965.1"/>
    </source>
</evidence>
<dbReference type="EMBL" id="VSSQ01048915">
    <property type="protein sequence ID" value="MPN02965.1"/>
    <property type="molecule type" value="Genomic_DNA"/>
</dbReference>
<organism evidence="1">
    <name type="scientific">bioreactor metagenome</name>
    <dbReference type="NCBI Taxonomy" id="1076179"/>
    <lineage>
        <taxon>unclassified sequences</taxon>
        <taxon>metagenomes</taxon>
        <taxon>ecological metagenomes</taxon>
    </lineage>
</organism>
<comment type="caution">
    <text evidence="1">The sequence shown here is derived from an EMBL/GenBank/DDBJ whole genome shotgun (WGS) entry which is preliminary data.</text>
</comment>